<proteinExistence type="predicted"/>
<keyword evidence="2" id="KW-1185">Reference proteome</keyword>
<sequence length="348" mass="38618">MREKKATIRDVARKADVSVATISRYLNKKGYVSHATEKRIQSVMENLNYKPNEIARGLARQKTNTIALFIPDISNPFFPQLVQAIEKEAARKGYKIILVPAGCKEMTGIFMWESFENMYIDGFIFAPYQLKEKSIKLLKEKKIPFVIIDRAANITSANSVAVDHYTGAKLAVCHLIDVGCRKIIHIGGPKQLIPSNERLRGYADSIKQFSREHPVIHYEGDYSLESGRILTKEALKQHPDADGFFLGNDLMAIGCLKMLKTLRIKIPEEIAIAGFDGIDLTALVEPEITTIEQPVYEIGLAAAGKLIQLIEGKTGGDEAFPKLALKLLARASTLGFKGKERDNDGADA</sequence>
<name>A0ACD4RE25_9BACI</name>
<dbReference type="Proteomes" id="UP001226091">
    <property type="component" value="Chromosome"/>
</dbReference>
<reference evidence="2" key="1">
    <citation type="journal article" date="2025" name="Aquaculture">
        <title>Assessment of the bioflocculant production and safety properties of Metabacillus hrfriensis sp. nov. based on phenotypic and whole-genome sequencing analysis.</title>
        <authorList>
            <person name="Zhang R."/>
            <person name="Zhao Z."/>
            <person name="Luo L."/>
            <person name="Wang S."/>
            <person name="Guo K."/>
            <person name="Xu W."/>
        </authorList>
    </citation>
    <scope>NUCLEOTIDE SEQUENCE [LARGE SCALE GENOMIC DNA]</scope>
    <source>
        <strain evidence="2">CT-WN-B3</strain>
    </source>
</reference>
<evidence type="ECO:0000313" key="1">
    <source>
        <dbReference type="EMBL" id="WHZ58554.1"/>
    </source>
</evidence>
<gene>
    <name evidence="1" type="ORF">QLQ22_04195</name>
</gene>
<evidence type="ECO:0000313" key="2">
    <source>
        <dbReference type="Proteomes" id="UP001226091"/>
    </source>
</evidence>
<dbReference type="EMBL" id="CP126116">
    <property type="protein sequence ID" value="WHZ58554.1"/>
    <property type="molecule type" value="Genomic_DNA"/>
</dbReference>
<organism evidence="1 2">
    <name type="scientific">Metabacillus hrfriensis</name>
    <dbReference type="NCBI Taxonomy" id="3048891"/>
    <lineage>
        <taxon>Bacteria</taxon>
        <taxon>Bacillati</taxon>
        <taxon>Bacillota</taxon>
        <taxon>Bacilli</taxon>
        <taxon>Bacillales</taxon>
        <taxon>Bacillaceae</taxon>
        <taxon>Metabacillus</taxon>
    </lineage>
</organism>
<keyword evidence="1" id="KW-0238">DNA-binding</keyword>
<accession>A0ACD4RE25</accession>
<protein>
    <submittedName>
        <fullName evidence="1">LacI family DNA-binding transcriptional regulator</fullName>
    </submittedName>
</protein>